<reference evidence="2 3" key="1">
    <citation type="submission" date="2019-01" db="EMBL/GenBank/DDBJ databases">
        <authorList>
            <person name="Sayadi A."/>
        </authorList>
    </citation>
    <scope>NUCLEOTIDE SEQUENCE [LARGE SCALE GENOMIC DNA]</scope>
</reference>
<sequence>DNLEQEEEAQLQQSQQQAQYHVLPTPPVSSVAVEDTRNVINNANYLYTNNDQSSGIQQQQQHQQNDYMSYGQNEDYSNQGYYDIEPRRKKLMGKRELSPFLQQNTDSLESRDDELKDSFETAVSSVSSSFQQLKSSLYSEYSTAGEPTYTNTTMTQNNIDTTSHLAGNQTDVNQRNQLNASIYQGDHTSYTDKTNAIVSSTLPSVTVAQVHNQTNLRLAQQNRVGLVKQQETIDGDSSYYRDQSQKMGYTDGYDGYDGMQEPYLESQDSVESYVEEVEDETEGTITNGVSTSDYTTKTAIHRDSPICSDLYDDDTSLRRGSSQITVVDPYHPALQNRQPSIPTTGAATVGSRRSSGVDNYYNDKVGRRTSSDSYGATYDQQQQVDATYPPTLASRKSSAASRVPSPPSIVGGTTIAPPLPSDIREEYVDEYVEEDEYHDARDEYHDARAGLDQQQLQQEHEVPSVKIEDTEGILQEEQKAEPVLEEKQPKITAQQRWLWAYNKIIMQLDLYL</sequence>
<feature type="compositionally biased region" description="Low complexity" evidence="1">
    <location>
        <begin position="393"/>
        <end position="403"/>
    </location>
</feature>
<dbReference type="OrthoDB" id="5831756at2759"/>
<name>A0A653CUL9_CALMS</name>
<feature type="non-terminal residue" evidence="2">
    <location>
        <position position="1"/>
    </location>
</feature>
<feature type="compositionally biased region" description="Polar residues" evidence="1">
    <location>
        <begin position="371"/>
        <end position="385"/>
    </location>
</feature>
<feature type="region of interest" description="Disordered" evidence="1">
    <location>
        <begin position="1"/>
        <end position="23"/>
    </location>
</feature>
<feature type="compositionally biased region" description="Polar residues" evidence="1">
    <location>
        <begin position="335"/>
        <end position="357"/>
    </location>
</feature>
<keyword evidence="3" id="KW-1185">Reference proteome</keyword>
<evidence type="ECO:0000313" key="3">
    <source>
        <dbReference type="Proteomes" id="UP000410492"/>
    </source>
</evidence>
<organism evidence="2 3">
    <name type="scientific">Callosobruchus maculatus</name>
    <name type="common">Southern cowpea weevil</name>
    <name type="synonym">Pulse bruchid</name>
    <dbReference type="NCBI Taxonomy" id="64391"/>
    <lineage>
        <taxon>Eukaryota</taxon>
        <taxon>Metazoa</taxon>
        <taxon>Ecdysozoa</taxon>
        <taxon>Arthropoda</taxon>
        <taxon>Hexapoda</taxon>
        <taxon>Insecta</taxon>
        <taxon>Pterygota</taxon>
        <taxon>Neoptera</taxon>
        <taxon>Endopterygota</taxon>
        <taxon>Coleoptera</taxon>
        <taxon>Polyphaga</taxon>
        <taxon>Cucujiformia</taxon>
        <taxon>Chrysomeloidea</taxon>
        <taxon>Chrysomelidae</taxon>
        <taxon>Bruchinae</taxon>
        <taxon>Bruchini</taxon>
        <taxon>Callosobruchus</taxon>
    </lineage>
</organism>
<dbReference type="AlphaFoldDB" id="A0A653CUL9"/>
<dbReference type="Proteomes" id="UP000410492">
    <property type="component" value="Unassembled WGS sequence"/>
</dbReference>
<evidence type="ECO:0000313" key="2">
    <source>
        <dbReference type="EMBL" id="VEN50957.1"/>
    </source>
</evidence>
<gene>
    <name evidence="2" type="ORF">CALMAC_LOCUS11553</name>
</gene>
<feature type="compositionally biased region" description="Low complexity" evidence="1">
    <location>
        <begin position="10"/>
        <end position="19"/>
    </location>
</feature>
<protein>
    <submittedName>
        <fullName evidence="2">Uncharacterized protein</fullName>
    </submittedName>
</protein>
<feature type="region of interest" description="Disordered" evidence="1">
    <location>
        <begin position="333"/>
        <end position="420"/>
    </location>
</feature>
<feature type="region of interest" description="Disordered" evidence="1">
    <location>
        <begin position="50"/>
        <end position="73"/>
    </location>
</feature>
<dbReference type="EMBL" id="CAACVG010008752">
    <property type="protein sequence ID" value="VEN50957.1"/>
    <property type="molecule type" value="Genomic_DNA"/>
</dbReference>
<proteinExistence type="predicted"/>
<accession>A0A653CUL9</accession>
<evidence type="ECO:0000256" key="1">
    <source>
        <dbReference type="SAM" id="MobiDB-lite"/>
    </source>
</evidence>